<dbReference type="AlphaFoldDB" id="A0A7L0JIK0"/>
<evidence type="ECO:0000313" key="4">
    <source>
        <dbReference type="EMBL" id="NXK43727.1"/>
    </source>
</evidence>
<gene>
    <name evidence="4" type="primary">Rbm14</name>
    <name evidence="4" type="ORF">PIPCHL_R14916</name>
</gene>
<reference evidence="4 5" key="1">
    <citation type="submission" date="2019-09" db="EMBL/GenBank/DDBJ databases">
        <title>Bird 10,000 Genomes (B10K) Project - Family phase.</title>
        <authorList>
            <person name="Zhang G."/>
        </authorList>
    </citation>
    <scope>NUCLEOTIDE SEQUENCE [LARGE SCALE GENOMIC DNA]</scope>
    <source>
        <strain evidence="4">B10K-DU-007-02</strain>
        <tissue evidence="4">Mixed tissue sample</tissue>
    </source>
</reference>
<proteinExistence type="predicted"/>
<protein>
    <submittedName>
        <fullName evidence="4">RBM14 protein</fullName>
    </submittedName>
</protein>
<evidence type="ECO:0000259" key="3">
    <source>
        <dbReference type="PROSITE" id="PS50102"/>
    </source>
</evidence>
<dbReference type="Proteomes" id="UP000520962">
    <property type="component" value="Unassembled WGS sequence"/>
</dbReference>
<feature type="region of interest" description="Disordered" evidence="2">
    <location>
        <begin position="442"/>
        <end position="461"/>
    </location>
</feature>
<dbReference type="Pfam" id="PF00076">
    <property type="entry name" value="RRM_1"/>
    <property type="match status" value="1"/>
</dbReference>
<dbReference type="InterPro" id="IPR012677">
    <property type="entry name" value="Nucleotide-bd_a/b_plait_sf"/>
</dbReference>
<dbReference type="SUPFAM" id="SSF54928">
    <property type="entry name" value="RNA-binding domain, RBD"/>
    <property type="match status" value="1"/>
</dbReference>
<keyword evidence="1" id="KW-0694">RNA-binding</keyword>
<dbReference type="GO" id="GO:0003723">
    <property type="term" value="F:RNA binding"/>
    <property type="evidence" value="ECO:0007669"/>
    <property type="project" value="UniProtKB-UniRule"/>
</dbReference>
<feature type="domain" description="RRM" evidence="3">
    <location>
        <begin position="1"/>
        <end position="39"/>
    </location>
</feature>
<feature type="region of interest" description="Disordered" evidence="2">
    <location>
        <begin position="119"/>
        <end position="139"/>
    </location>
</feature>
<dbReference type="InterPro" id="IPR000504">
    <property type="entry name" value="RRM_dom"/>
</dbReference>
<organism evidence="4 5">
    <name type="scientific">Piprites chloris</name>
    <name type="common">Wing-barred manakin</name>
    <dbReference type="NCBI Taxonomy" id="114369"/>
    <lineage>
        <taxon>Eukaryota</taxon>
        <taxon>Metazoa</taxon>
        <taxon>Chordata</taxon>
        <taxon>Craniata</taxon>
        <taxon>Vertebrata</taxon>
        <taxon>Euteleostomi</taxon>
        <taxon>Archelosauria</taxon>
        <taxon>Archosauria</taxon>
        <taxon>Dinosauria</taxon>
        <taxon>Saurischia</taxon>
        <taxon>Theropoda</taxon>
        <taxon>Coelurosauria</taxon>
        <taxon>Aves</taxon>
        <taxon>Neognathae</taxon>
        <taxon>Neoaves</taxon>
        <taxon>Telluraves</taxon>
        <taxon>Australaves</taxon>
        <taxon>Passeriformes</taxon>
        <taxon>Pipridae</taxon>
        <taxon>Piprites</taxon>
    </lineage>
</organism>
<evidence type="ECO:0000313" key="5">
    <source>
        <dbReference type="Proteomes" id="UP000520962"/>
    </source>
</evidence>
<accession>A0A7L0JIK0</accession>
<feature type="non-terminal residue" evidence="4">
    <location>
        <position position="1"/>
    </location>
</feature>
<dbReference type="Gene3D" id="3.30.70.330">
    <property type="match status" value="1"/>
</dbReference>
<evidence type="ECO:0000256" key="2">
    <source>
        <dbReference type="SAM" id="MobiDB-lite"/>
    </source>
</evidence>
<feature type="non-terminal residue" evidence="4">
    <location>
        <position position="538"/>
    </location>
</feature>
<keyword evidence="5" id="KW-1185">Reference proteome</keyword>
<name>A0A7L0JIK0_PIPCL</name>
<evidence type="ECO:0000256" key="1">
    <source>
        <dbReference type="PROSITE-ProRule" id="PRU00176"/>
    </source>
</evidence>
<dbReference type="InterPro" id="IPR035979">
    <property type="entry name" value="RBD_domain_sf"/>
</dbReference>
<dbReference type="PROSITE" id="PS50102">
    <property type="entry name" value="RRM"/>
    <property type="match status" value="1"/>
</dbReference>
<dbReference type="EMBL" id="VXAH01001071">
    <property type="protein sequence ID" value="NXK43727.1"/>
    <property type="molecule type" value="Genomic_DNA"/>
</dbReference>
<sequence length="538" mass="55536">LSDYAFVHMENEADAKVAIENLNGKEVKGRRVNVELSTNVQKKGGGQAPPPALGVDKTKRIGLEYREKFQPKIEGFDQQRRAADAAFPSAAGAAYGTASSLYDYQQRFGAKYDAFEAPARPSSPSYFGRDRSPLRRSPTRAGYAAVTLPMTAQPAAYRAQPSASLGATYRAQPSASVGVAYRLQPTTGQAAAYRAQPSASLGSAYRSQPSVSSLGAAGAQPAANSLGSYGAQPAAAAYGAQPTANSLSSYGVQSAALASSYGAQPASGYSSGYGAQPAVAAYGAQPTAGPAPSYGAQVVATHVASYGAQPAAASYGAQPMDGHAGSYGAQPGATLTTGYSAQAVAVHASSYSAQVVTGHATAAYQPVAGHSAYGAQPALSSSYGAQPTVGHSASYGAQPAAGLPALAAAYRAQPGSAYDGPSQLGQPAGSYLGLAQAAAAAPPYERTRLSPPRSAVYDDPYKKSSALAKRYGSERRLSDLADYRRLADSPLGYRRSPTKSPLDYRRLPEAHAEYARYSGGYNDYLPAARVHSGYQRRL</sequence>
<comment type="caution">
    <text evidence="4">The sequence shown here is derived from an EMBL/GenBank/DDBJ whole genome shotgun (WGS) entry which is preliminary data.</text>
</comment>